<feature type="domain" description="TonB-dependent receptor plug" evidence="13">
    <location>
        <begin position="141"/>
        <end position="219"/>
    </location>
</feature>
<dbReference type="InterPro" id="IPR012910">
    <property type="entry name" value="Plug_dom"/>
</dbReference>
<evidence type="ECO:0000259" key="13">
    <source>
        <dbReference type="Pfam" id="PF07715"/>
    </source>
</evidence>
<evidence type="ECO:0000313" key="15">
    <source>
        <dbReference type="Proteomes" id="UP000011058"/>
    </source>
</evidence>
<dbReference type="EMBL" id="HE796684">
    <property type="protein sequence ID" value="CCH03516.1"/>
    <property type="molecule type" value="Genomic_DNA"/>
</dbReference>
<evidence type="ECO:0000256" key="2">
    <source>
        <dbReference type="ARBA" id="ARBA00022448"/>
    </source>
</evidence>
<dbReference type="GO" id="GO:0015344">
    <property type="term" value="F:siderophore uptake transmembrane transporter activity"/>
    <property type="evidence" value="ECO:0007669"/>
    <property type="project" value="TreeGrafter"/>
</dbReference>
<dbReference type="PATRIC" id="fig|1166018.3.peg.5636"/>
<dbReference type="InterPro" id="IPR037066">
    <property type="entry name" value="Plug_dom_sf"/>
</dbReference>
<accession>I0KHB3</accession>
<evidence type="ECO:0000259" key="12">
    <source>
        <dbReference type="Pfam" id="PF00593"/>
    </source>
</evidence>
<evidence type="ECO:0000256" key="3">
    <source>
        <dbReference type="ARBA" id="ARBA00022452"/>
    </source>
</evidence>
<organism evidence="14 15">
    <name type="scientific">Fibrella aestuarina BUZ 2</name>
    <dbReference type="NCBI Taxonomy" id="1166018"/>
    <lineage>
        <taxon>Bacteria</taxon>
        <taxon>Pseudomonadati</taxon>
        <taxon>Bacteroidota</taxon>
        <taxon>Cytophagia</taxon>
        <taxon>Cytophagales</taxon>
        <taxon>Spirosomataceae</taxon>
        <taxon>Fibrella</taxon>
    </lineage>
</organism>
<comment type="similarity">
    <text evidence="10">Belongs to the TonB-dependent receptor family.</text>
</comment>
<keyword evidence="2" id="KW-0813">Transport</keyword>
<dbReference type="Pfam" id="PF13715">
    <property type="entry name" value="CarbopepD_reg_2"/>
    <property type="match status" value="1"/>
</dbReference>
<keyword evidence="3" id="KW-1134">Transmembrane beta strand</keyword>
<sequence>MRFLLLSLWLLPSLLLAQSRVTVSGYVRDARTGEALIGATVYAPLQKVGAQANAYGYYSLSLPQTADTIRVQASFIGYATRVEKLTTRTNQSVTISLTAEGQQLNEVVVQATANDDHVQRPQLSAINVPMKQIRTLPMIAGERDVLKVIQFLPGVQSGNEGTTGFFVRGGNIDQNLVLLDEATVYNPNHLFGLFSTFNVNALNSVNLIKGGFPAQYGGRLSSVLDITMREGNRYKFSGEGGIGLISSNLTLEGPLQRGKSSFIVSARRSYIDLLLKPFQSGGNSTNYSLYDLNAKLNYELGKRDHLFVSLFNGQDRAAFTGASSLNYGIGFGNRTATLRWNHLLGQKVFVNTSLLYNDYHLSLSTTQGNYYALLYTGIRDWSAKSMLEWYPSPTHQIRAGAQWTEHRFAPASYSAKVPKKGNPLTLQPDSLRYNYAHESAFFVNDEWRLSDKVAVSIGLRAPVYSAGGTTYARLEPRLTAKYAFSPQLSLKAAYTEMNQFLHLVPNSTASLPTDIWVSSSPIVKPQFSRQVAMGLFQSLQGNLYEISLEAYYKTMQNQVLFKQGTQLLFDTSIDTQLTFGRGESYGLEVFVRKNPGGQALSRLSGWLAYTLSKTTQTFADLNYGQPFPFTYDRRHVLSVVGTYELSPRWVLSANFVFNSGGAYTLPAGRVPVYGDGSLYDGTYYDYTSRNNARFRAYNRLDLSAIYRKKRHLGKKAYESEWVFSAYNVYSRLNPYFIYLTTDPTTKQPQARQVSLLPIIPGVSYNVKF</sequence>
<evidence type="ECO:0000256" key="7">
    <source>
        <dbReference type="ARBA" id="ARBA00023136"/>
    </source>
</evidence>
<comment type="subcellular location">
    <subcellularLocation>
        <location evidence="1">Cell outer membrane</location>
        <topology evidence="1">Multi-pass membrane protein</topology>
    </subcellularLocation>
</comment>
<dbReference type="Pfam" id="PF00593">
    <property type="entry name" value="TonB_dep_Rec_b-barrel"/>
    <property type="match status" value="1"/>
</dbReference>
<dbReference type="eggNOG" id="COG4771">
    <property type="taxonomic scope" value="Bacteria"/>
</dbReference>
<dbReference type="InterPro" id="IPR000531">
    <property type="entry name" value="Beta-barrel_TonB"/>
</dbReference>
<keyword evidence="5 11" id="KW-0732">Signal</keyword>
<dbReference type="InterPro" id="IPR008969">
    <property type="entry name" value="CarboxyPept-like_regulatory"/>
</dbReference>
<name>I0KHB3_9BACT</name>
<feature type="domain" description="TonB-dependent receptor-like beta-barrel" evidence="12">
    <location>
        <begin position="279"/>
        <end position="712"/>
    </location>
</feature>
<evidence type="ECO:0000256" key="10">
    <source>
        <dbReference type="RuleBase" id="RU003357"/>
    </source>
</evidence>
<dbReference type="PANTHER" id="PTHR30069">
    <property type="entry name" value="TONB-DEPENDENT OUTER MEMBRANE RECEPTOR"/>
    <property type="match status" value="1"/>
</dbReference>
<evidence type="ECO:0000256" key="1">
    <source>
        <dbReference type="ARBA" id="ARBA00004571"/>
    </source>
</evidence>
<keyword evidence="15" id="KW-1185">Reference proteome</keyword>
<dbReference type="Gene3D" id="2.170.130.10">
    <property type="entry name" value="TonB-dependent receptor, plug domain"/>
    <property type="match status" value="1"/>
</dbReference>
<proteinExistence type="inferred from homology"/>
<dbReference type="Proteomes" id="UP000011058">
    <property type="component" value="Plasmid pFAES01"/>
</dbReference>
<dbReference type="GO" id="GO:0009279">
    <property type="term" value="C:cell outer membrane"/>
    <property type="evidence" value="ECO:0007669"/>
    <property type="project" value="UniProtKB-SubCell"/>
</dbReference>
<protein>
    <submittedName>
        <fullName evidence="14">TonB-dependent receptor plug</fullName>
    </submittedName>
</protein>
<reference evidence="14 15" key="1">
    <citation type="journal article" date="2012" name="J. Bacteriol.">
        <title>Genome Sequence of Fibrella aestuarina BUZ 2T, a Filamentous Marine Bacterium.</title>
        <authorList>
            <person name="Filippini M."/>
            <person name="Qi W."/>
            <person name="Blom J."/>
            <person name="Goesmann A."/>
            <person name="Smits T.H."/>
            <person name="Bagheri H.C."/>
        </authorList>
    </citation>
    <scope>NUCLEOTIDE SEQUENCE [LARGE SCALE GENOMIC DNA]</scope>
    <source>
        <strain evidence="15">BUZ 2T</strain>
        <plasmid evidence="14 15">pFAES01</plasmid>
    </source>
</reference>
<keyword evidence="6 10" id="KW-0798">TonB box</keyword>
<evidence type="ECO:0000256" key="5">
    <source>
        <dbReference type="ARBA" id="ARBA00022729"/>
    </source>
</evidence>
<feature type="signal peptide" evidence="11">
    <location>
        <begin position="1"/>
        <end position="17"/>
    </location>
</feature>
<dbReference type="GO" id="GO:0044718">
    <property type="term" value="P:siderophore transmembrane transport"/>
    <property type="evidence" value="ECO:0007669"/>
    <property type="project" value="TreeGrafter"/>
</dbReference>
<gene>
    <name evidence="14" type="ORF">FAES_pFAES01022</name>
</gene>
<evidence type="ECO:0000256" key="6">
    <source>
        <dbReference type="ARBA" id="ARBA00023077"/>
    </source>
</evidence>
<evidence type="ECO:0000256" key="8">
    <source>
        <dbReference type="ARBA" id="ARBA00023170"/>
    </source>
</evidence>
<dbReference type="SUPFAM" id="SSF49464">
    <property type="entry name" value="Carboxypeptidase regulatory domain-like"/>
    <property type="match status" value="1"/>
</dbReference>
<dbReference type="HOGENOM" id="CLU_016599_0_0_10"/>
<keyword evidence="7 10" id="KW-0472">Membrane</keyword>
<dbReference type="OrthoDB" id="9758870at2"/>
<evidence type="ECO:0000256" key="4">
    <source>
        <dbReference type="ARBA" id="ARBA00022692"/>
    </source>
</evidence>
<dbReference type="RefSeq" id="WP_015056696.1">
    <property type="nucleotide sequence ID" value="NC_019012.1"/>
</dbReference>
<dbReference type="InterPro" id="IPR039426">
    <property type="entry name" value="TonB-dep_rcpt-like"/>
</dbReference>
<keyword evidence="4" id="KW-0812">Transmembrane</keyword>
<evidence type="ECO:0000256" key="11">
    <source>
        <dbReference type="SAM" id="SignalP"/>
    </source>
</evidence>
<dbReference type="InterPro" id="IPR036942">
    <property type="entry name" value="Beta-barrel_TonB_sf"/>
</dbReference>
<geneLocation type="plasmid" evidence="14 15">
    <name>pFAES01</name>
</geneLocation>
<keyword evidence="9" id="KW-0998">Cell outer membrane</keyword>
<dbReference type="Gene3D" id="2.40.170.20">
    <property type="entry name" value="TonB-dependent receptor, beta-barrel domain"/>
    <property type="match status" value="1"/>
</dbReference>
<dbReference type="KEGG" id="fae:FAES_pFAES01022"/>
<dbReference type="SUPFAM" id="SSF56935">
    <property type="entry name" value="Porins"/>
    <property type="match status" value="1"/>
</dbReference>
<evidence type="ECO:0000256" key="9">
    <source>
        <dbReference type="ARBA" id="ARBA00023237"/>
    </source>
</evidence>
<dbReference type="Gene3D" id="2.60.40.1120">
    <property type="entry name" value="Carboxypeptidase-like, regulatory domain"/>
    <property type="match status" value="1"/>
</dbReference>
<dbReference type="PANTHER" id="PTHR30069:SF29">
    <property type="entry name" value="HEMOGLOBIN AND HEMOGLOBIN-HAPTOGLOBIN-BINDING PROTEIN 1-RELATED"/>
    <property type="match status" value="1"/>
</dbReference>
<keyword evidence="14" id="KW-0614">Plasmid</keyword>
<dbReference type="AlphaFoldDB" id="I0KHB3"/>
<evidence type="ECO:0000313" key="14">
    <source>
        <dbReference type="EMBL" id="CCH03516.1"/>
    </source>
</evidence>
<keyword evidence="8 14" id="KW-0675">Receptor</keyword>
<feature type="chain" id="PRO_5003630773" evidence="11">
    <location>
        <begin position="18"/>
        <end position="768"/>
    </location>
</feature>
<dbReference type="Pfam" id="PF07715">
    <property type="entry name" value="Plug"/>
    <property type="match status" value="1"/>
</dbReference>